<evidence type="ECO:0000313" key="2">
    <source>
        <dbReference type="Proteomes" id="UP000076532"/>
    </source>
</evidence>
<accession>A0A166B8I6</accession>
<evidence type="ECO:0000313" key="1">
    <source>
        <dbReference type="EMBL" id="KZP12381.1"/>
    </source>
</evidence>
<reference evidence="1 2" key="1">
    <citation type="journal article" date="2016" name="Mol. Biol. Evol.">
        <title>Comparative Genomics of Early-Diverging Mushroom-Forming Fungi Provides Insights into the Origins of Lignocellulose Decay Capabilities.</title>
        <authorList>
            <person name="Nagy L.G."/>
            <person name="Riley R."/>
            <person name="Tritt A."/>
            <person name="Adam C."/>
            <person name="Daum C."/>
            <person name="Floudas D."/>
            <person name="Sun H."/>
            <person name="Yadav J.S."/>
            <person name="Pangilinan J."/>
            <person name="Larsson K.H."/>
            <person name="Matsuura K."/>
            <person name="Barry K."/>
            <person name="Labutti K."/>
            <person name="Kuo R."/>
            <person name="Ohm R.A."/>
            <person name="Bhattacharya S.S."/>
            <person name="Shirouzu T."/>
            <person name="Yoshinaga Y."/>
            <person name="Martin F.M."/>
            <person name="Grigoriev I.V."/>
            <person name="Hibbett D.S."/>
        </authorList>
    </citation>
    <scope>NUCLEOTIDE SEQUENCE [LARGE SCALE GENOMIC DNA]</scope>
    <source>
        <strain evidence="1 2">CBS 109695</strain>
    </source>
</reference>
<proteinExistence type="predicted"/>
<dbReference type="EMBL" id="KV417648">
    <property type="protein sequence ID" value="KZP12381.1"/>
    <property type="molecule type" value="Genomic_DNA"/>
</dbReference>
<keyword evidence="2" id="KW-1185">Reference proteome</keyword>
<dbReference type="AlphaFoldDB" id="A0A166B8I6"/>
<dbReference type="Proteomes" id="UP000076532">
    <property type="component" value="Unassembled WGS sequence"/>
</dbReference>
<name>A0A166B8I6_9AGAM</name>
<protein>
    <submittedName>
        <fullName evidence="1">Uncharacterized protein</fullName>
    </submittedName>
</protein>
<sequence length="322" mass="35891">MPMITESDQEVADAAKTAAESVVKRIHCCILLHRPLNPHTEFEPFLGDKVDLHKAFIMLEEWDALDVLAKMVPGENEHQLTHAYSVYNSELAPKYATCVLVHMAASLQRNLFNTRNEPISTLSRALIFGRAISNSNMHPIPFPICDSSGEFQELAIEVQERAARLYKRLPLSEKSKLSSLPGTQGTESLILCRGHIHLLIALLGPFCALKLEADGAIKLVNRTIKGMLPYLDARFSCRRDQTQLVDLCKAIFDSRGKWKVKARPLRHEFINLLLGVLGTISDPRLLEAARSTIELVPWALGGEATAAFHKASETSFQSCILR</sequence>
<gene>
    <name evidence="1" type="ORF">FIBSPDRAFT_158620</name>
</gene>
<organism evidence="1 2">
    <name type="scientific">Athelia psychrophila</name>
    <dbReference type="NCBI Taxonomy" id="1759441"/>
    <lineage>
        <taxon>Eukaryota</taxon>
        <taxon>Fungi</taxon>
        <taxon>Dikarya</taxon>
        <taxon>Basidiomycota</taxon>
        <taxon>Agaricomycotina</taxon>
        <taxon>Agaricomycetes</taxon>
        <taxon>Agaricomycetidae</taxon>
        <taxon>Atheliales</taxon>
        <taxon>Atheliaceae</taxon>
        <taxon>Athelia</taxon>
    </lineage>
</organism>